<gene>
    <name evidence="1" type="ORF">AA0117_g3662</name>
</gene>
<sequence>MTDAQTIFDVEAATAAPKRYSDTNIQTVHQVIAISEDSLNSVLATRFDISLKRKKDKRLRDFHHAIPDNGEMIATLGVPRIQMSVPEAPESVYFYLNLKNGFFEYWTGTGPRAEKKKQDVTGWSIAFKTSFSLAKLAAVPEEIAEKITILHPGSYSASQILLSFSAAATAELIWSASKCPGMTENSSLKVKSQNMFEEYMKTYIGHLATGPYSVLGYAINVDDKSALEKLAAPSFPATKVKCSTQDYVPQTDQFKKFFPQRGGLDALIFEEMTGISDFPDLPYYPSKAGNWIVGGVNASLTMSKKIFWEDYLLEKLKYLNMQCITVANDSWYWVRQWKDLKMTGNDWILDKDSKPTSAPWVSGDSGATFNWTTKNLNSENSLFGGQWRDNWDTTIANAMQWDEAKSTVNISVSIAQNRDHWNGGHGGGTDSLSGGKTKIAWKMTVDLSTIKDGELDVAVTTTTPELSYIYDSTSLAWDWLFGGSGKASFENAAKNTMTQGIDTTNIASDLKTSLAGQSKFVFPGAGDFFMKDAKFNKRGDLLINLSFIAKEIAIDEHFYLQVSSTDESLKSKWIKVNNDQDDSPLRLVGTQQEATLFQVDNGNLVVDKDGSPTGSVAITRALVPANDRTAGESDDDFAARRIAEKVEVSRTGDSFSYSVEKGKWRDNKFWMATYALDYETKSKVQLYVGDPKDNGPYTVFELYAVFAKAK</sequence>
<dbReference type="EMBL" id="PDXD01000005">
    <property type="protein sequence ID" value="RYN79419.1"/>
    <property type="molecule type" value="Genomic_DNA"/>
</dbReference>
<name>A0A4Q4NNJ7_ALTAL</name>
<protein>
    <submittedName>
        <fullName evidence="1">Uncharacterized protein</fullName>
    </submittedName>
</protein>
<evidence type="ECO:0000313" key="2">
    <source>
        <dbReference type="Proteomes" id="UP000291422"/>
    </source>
</evidence>
<reference evidence="2" key="1">
    <citation type="journal article" date="2019" name="bioRxiv">
        <title>Genomics, evolutionary history and diagnostics of the Alternaria alternata species group including apple and Asian pear pathotypes.</title>
        <authorList>
            <person name="Armitage A.D."/>
            <person name="Cockerton H.M."/>
            <person name="Sreenivasaprasad S."/>
            <person name="Woodhall J.W."/>
            <person name="Lane C.R."/>
            <person name="Harrison R.J."/>
            <person name="Clarkson J.P."/>
        </authorList>
    </citation>
    <scope>NUCLEOTIDE SEQUENCE [LARGE SCALE GENOMIC DNA]</scope>
    <source>
        <strain evidence="2">FERA 1177</strain>
    </source>
</reference>
<organism evidence="1 2">
    <name type="scientific">Alternaria alternata</name>
    <name type="common">Alternaria rot fungus</name>
    <name type="synonym">Torula alternata</name>
    <dbReference type="NCBI Taxonomy" id="5599"/>
    <lineage>
        <taxon>Eukaryota</taxon>
        <taxon>Fungi</taxon>
        <taxon>Dikarya</taxon>
        <taxon>Ascomycota</taxon>
        <taxon>Pezizomycotina</taxon>
        <taxon>Dothideomycetes</taxon>
        <taxon>Pleosporomycetidae</taxon>
        <taxon>Pleosporales</taxon>
        <taxon>Pleosporineae</taxon>
        <taxon>Pleosporaceae</taxon>
        <taxon>Alternaria</taxon>
        <taxon>Alternaria sect. Alternaria</taxon>
        <taxon>Alternaria alternata complex</taxon>
    </lineage>
</organism>
<comment type="caution">
    <text evidence="1">The sequence shown here is derived from an EMBL/GenBank/DDBJ whole genome shotgun (WGS) entry which is preliminary data.</text>
</comment>
<dbReference type="Proteomes" id="UP000291422">
    <property type="component" value="Unassembled WGS sequence"/>
</dbReference>
<dbReference type="AlphaFoldDB" id="A0A4Q4NNJ7"/>
<evidence type="ECO:0000313" key="1">
    <source>
        <dbReference type="EMBL" id="RYN79419.1"/>
    </source>
</evidence>
<accession>A0A4Q4NNJ7</accession>
<proteinExistence type="predicted"/>